<evidence type="ECO:0000313" key="7">
    <source>
        <dbReference type="Proteomes" id="UP000033457"/>
    </source>
</evidence>
<evidence type="ECO:0000313" key="8">
    <source>
        <dbReference type="Proteomes" id="UP000271380"/>
    </source>
</evidence>
<dbReference type="InterPro" id="IPR011711">
    <property type="entry name" value="GntR_C"/>
</dbReference>
<dbReference type="CDD" id="cd07377">
    <property type="entry name" value="WHTH_GntR"/>
    <property type="match status" value="1"/>
</dbReference>
<dbReference type="Proteomes" id="UP000033457">
    <property type="component" value="Chromosome"/>
</dbReference>
<dbReference type="KEGG" id="cku:UL82_10435"/>
<dbReference type="InterPro" id="IPR008920">
    <property type="entry name" value="TF_FadR/GntR_C"/>
</dbReference>
<evidence type="ECO:0000256" key="2">
    <source>
        <dbReference type="ARBA" id="ARBA00023125"/>
    </source>
</evidence>
<dbReference type="InterPro" id="IPR036388">
    <property type="entry name" value="WH-like_DNA-bd_sf"/>
</dbReference>
<dbReference type="EMBL" id="LR134377">
    <property type="protein sequence ID" value="VEH05734.1"/>
    <property type="molecule type" value="Genomic_DNA"/>
</dbReference>
<name>A0A0F6TEJ2_9CORY</name>
<dbReference type="InterPro" id="IPR000524">
    <property type="entry name" value="Tscrpt_reg_HTH_GntR"/>
</dbReference>
<evidence type="ECO:0000256" key="3">
    <source>
        <dbReference type="ARBA" id="ARBA00023163"/>
    </source>
</evidence>
<accession>A0A0F6TEJ2</accession>
<dbReference type="SMART" id="SM00895">
    <property type="entry name" value="FCD"/>
    <property type="match status" value="1"/>
</dbReference>
<dbReference type="AlphaFoldDB" id="A0A0F6TEJ2"/>
<evidence type="ECO:0000259" key="4">
    <source>
        <dbReference type="PROSITE" id="PS50949"/>
    </source>
</evidence>
<feature type="domain" description="HTH gntR-type" evidence="4">
    <location>
        <begin position="3"/>
        <end position="71"/>
    </location>
</feature>
<proteinExistence type="predicted"/>
<reference evidence="6 8" key="2">
    <citation type="submission" date="2018-12" db="EMBL/GenBank/DDBJ databases">
        <authorList>
            <consortium name="Pathogen Informatics"/>
        </authorList>
    </citation>
    <scope>NUCLEOTIDE SEQUENCE [LARGE SCALE GENOMIC DNA]</scope>
    <source>
        <strain evidence="6 8">NCTC949</strain>
    </source>
</reference>
<dbReference type="SUPFAM" id="SSF46785">
    <property type="entry name" value="Winged helix' DNA-binding domain"/>
    <property type="match status" value="1"/>
</dbReference>
<keyword evidence="3" id="KW-0804">Transcription</keyword>
<dbReference type="Pfam" id="PF07729">
    <property type="entry name" value="FCD"/>
    <property type="match status" value="1"/>
</dbReference>
<keyword evidence="2" id="KW-0238">DNA-binding</keyword>
<keyword evidence="7" id="KW-1185">Reference proteome</keyword>
<dbReference type="Gene3D" id="1.10.10.10">
    <property type="entry name" value="Winged helix-like DNA-binding domain superfamily/Winged helix DNA-binding domain"/>
    <property type="match status" value="1"/>
</dbReference>
<dbReference type="OrthoDB" id="4164516at2"/>
<evidence type="ECO:0000313" key="6">
    <source>
        <dbReference type="EMBL" id="VEH05734.1"/>
    </source>
</evidence>
<dbReference type="InterPro" id="IPR036390">
    <property type="entry name" value="WH_DNA-bd_sf"/>
</dbReference>
<dbReference type="PANTHER" id="PTHR43537">
    <property type="entry name" value="TRANSCRIPTIONAL REGULATOR, GNTR FAMILY"/>
    <property type="match status" value="1"/>
</dbReference>
<dbReference type="Proteomes" id="UP000271380">
    <property type="component" value="Chromosome"/>
</dbReference>
<reference evidence="5 7" key="1">
    <citation type="journal article" date="2015" name="Genome Announc.">
        <title>Complete Genome Sequence of Corynebacterium kutscheri DSM 20755, a Corynebacterial Type Strain with Remarkably Low G+C Content of Chromosomal DNA.</title>
        <authorList>
            <person name="Ruckert C."/>
            <person name="Albersmeier A."/>
            <person name="Winkler A."/>
            <person name="Tauch A."/>
        </authorList>
    </citation>
    <scope>NUCLEOTIDE SEQUENCE [LARGE SCALE GENOMIC DNA]</scope>
    <source>
        <strain evidence="5 7">DSM 20755</strain>
    </source>
</reference>
<keyword evidence="1" id="KW-0805">Transcription regulation</keyword>
<dbReference type="GO" id="GO:0003677">
    <property type="term" value="F:DNA binding"/>
    <property type="evidence" value="ECO:0007669"/>
    <property type="project" value="UniProtKB-KW"/>
</dbReference>
<dbReference type="GO" id="GO:0003700">
    <property type="term" value="F:DNA-binding transcription factor activity"/>
    <property type="evidence" value="ECO:0007669"/>
    <property type="project" value="InterPro"/>
</dbReference>
<dbReference type="STRING" id="35755.UL82_10435"/>
<dbReference type="SMART" id="SM00345">
    <property type="entry name" value="HTH_GNTR"/>
    <property type="match status" value="1"/>
</dbReference>
<protein>
    <submittedName>
        <fullName evidence="5">Transcriptional regulator</fullName>
    </submittedName>
</protein>
<dbReference type="SUPFAM" id="SSF48008">
    <property type="entry name" value="GntR ligand-binding domain-like"/>
    <property type="match status" value="1"/>
</dbReference>
<dbReference type="RefSeq" id="WP_046440874.1">
    <property type="nucleotide sequence ID" value="NZ_CP011312.1"/>
</dbReference>
<dbReference type="Gene3D" id="1.20.120.530">
    <property type="entry name" value="GntR ligand-binding domain-like"/>
    <property type="match status" value="1"/>
</dbReference>
<dbReference type="PANTHER" id="PTHR43537:SF5">
    <property type="entry name" value="UXU OPERON TRANSCRIPTIONAL REGULATOR"/>
    <property type="match status" value="1"/>
</dbReference>
<dbReference type="PROSITE" id="PS50949">
    <property type="entry name" value="HTH_GNTR"/>
    <property type="match status" value="1"/>
</dbReference>
<sequence length="233" mass="25728">MRKDRVTLGVDRIMQSIANGEFQPGQALPSEANLAAFLDVSRPTMREVVRTLADRGVVEVVHGRGTFVAEVSAWTDVRSRVDIISRTTSKNQVGFYLTEVRRMIEVGASGHAAARATDEDIARMRAALDAYDAAVVANDVLAIVDADVEFHTALIEASKNPFITAVMIPLADELAASRYETSSVPEVCQRAQKHHREIFVAVKNRDEEGAKNAMRRHMTQTFDDIARFVDADD</sequence>
<gene>
    <name evidence="6" type="primary">lutR_1</name>
    <name evidence="6" type="ORF">NCTC949_00763</name>
    <name evidence="5" type="ORF">UL82_10435</name>
</gene>
<dbReference type="EMBL" id="CP011312">
    <property type="protein sequence ID" value="AKE42221.1"/>
    <property type="molecule type" value="Genomic_DNA"/>
</dbReference>
<dbReference type="Pfam" id="PF00392">
    <property type="entry name" value="GntR"/>
    <property type="match status" value="1"/>
</dbReference>
<dbReference type="PRINTS" id="PR00035">
    <property type="entry name" value="HTHGNTR"/>
</dbReference>
<evidence type="ECO:0000313" key="5">
    <source>
        <dbReference type="EMBL" id="AKE42221.1"/>
    </source>
</evidence>
<evidence type="ECO:0000256" key="1">
    <source>
        <dbReference type="ARBA" id="ARBA00023015"/>
    </source>
</evidence>
<organism evidence="5 7">
    <name type="scientific">Corynebacterium kutscheri</name>
    <dbReference type="NCBI Taxonomy" id="35755"/>
    <lineage>
        <taxon>Bacteria</taxon>
        <taxon>Bacillati</taxon>
        <taxon>Actinomycetota</taxon>
        <taxon>Actinomycetes</taxon>
        <taxon>Mycobacteriales</taxon>
        <taxon>Corynebacteriaceae</taxon>
        <taxon>Corynebacterium</taxon>
    </lineage>
</organism>
<dbReference type="HOGENOM" id="CLU_017584_9_1_11"/>